<dbReference type="PANTHER" id="PTHR39611:SF2">
    <property type="entry name" value="HYDROXYPROLINE-RICH GLYCOPROTEIN DZ-HRGP"/>
    <property type="match status" value="1"/>
</dbReference>
<dbReference type="PANTHER" id="PTHR39611">
    <property type="entry name" value="HYDROXYPROLINE-RICH GLYCOPROTEIN DZ-HRGP-RELATED"/>
    <property type="match status" value="1"/>
</dbReference>
<sequence length="260" mass="28860">MATAQEASPAPTETETREAMEFWGYLFKPDKCGTDMLNNLLRGIAIYISTKLSPDSCQDLLPSQLAEFYRAVGGNYDILFIDTPLSSLSFIYKSLGCLHSIQPSATDDGYTGPSVPALKQKGFITWQTIQLLLGPEEHVPFLQHAVKQYDIVNPETGAPFPKVLPKEAFPEKPDPAMQNWYEEVSERLSRDAEAERDIKTAGAGPSRAPRPGVDAQVEVSSDSDDERSQAAKYFSNPLYRDGDGRPRIVRRGSKQRPYSP</sequence>
<name>A0A9P4IAA6_9PEZI</name>
<dbReference type="OrthoDB" id="5420895at2759"/>
<evidence type="ECO:0000313" key="4">
    <source>
        <dbReference type="Proteomes" id="UP000799772"/>
    </source>
</evidence>
<organism evidence="3 4">
    <name type="scientific">Rhizodiscina lignyota</name>
    <dbReference type="NCBI Taxonomy" id="1504668"/>
    <lineage>
        <taxon>Eukaryota</taxon>
        <taxon>Fungi</taxon>
        <taxon>Dikarya</taxon>
        <taxon>Ascomycota</taxon>
        <taxon>Pezizomycotina</taxon>
        <taxon>Dothideomycetes</taxon>
        <taxon>Pleosporomycetidae</taxon>
        <taxon>Aulographales</taxon>
        <taxon>Rhizodiscinaceae</taxon>
        <taxon>Rhizodiscina</taxon>
    </lineage>
</organism>
<dbReference type="Proteomes" id="UP000799772">
    <property type="component" value="Unassembled WGS sequence"/>
</dbReference>
<dbReference type="InterPro" id="IPR055936">
    <property type="entry name" value="DUF7514"/>
</dbReference>
<feature type="non-terminal residue" evidence="3">
    <location>
        <position position="260"/>
    </location>
</feature>
<proteinExistence type="predicted"/>
<dbReference type="Pfam" id="PF24355">
    <property type="entry name" value="DUF7514"/>
    <property type="match status" value="1"/>
</dbReference>
<protein>
    <recommendedName>
        <fullName evidence="2">DUF7514 domain-containing protein</fullName>
    </recommendedName>
</protein>
<gene>
    <name evidence="3" type="ORF">NA57DRAFT_44723</name>
</gene>
<feature type="region of interest" description="Disordered" evidence="1">
    <location>
        <begin position="183"/>
        <end position="260"/>
    </location>
</feature>
<feature type="compositionally biased region" description="Basic and acidic residues" evidence="1">
    <location>
        <begin position="184"/>
        <end position="199"/>
    </location>
</feature>
<evidence type="ECO:0000313" key="3">
    <source>
        <dbReference type="EMBL" id="KAF2095595.1"/>
    </source>
</evidence>
<evidence type="ECO:0000259" key="2">
    <source>
        <dbReference type="Pfam" id="PF24355"/>
    </source>
</evidence>
<keyword evidence="4" id="KW-1185">Reference proteome</keyword>
<evidence type="ECO:0000256" key="1">
    <source>
        <dbReference type="SAM" id="MobiDB-lite"/>
    </source>
</evidence>
<dbReference type="AlphaFoldDB" id="A0A9P4IAA6"/>
<comment type="caution">
    <text evidence="3">The sequence shown here is derived from an EMBL/GenBank/DDBJ whole genome shotgun (WGS) entry which is preliminary data.</text>
</comment>
<accession>A0A9P4IAA6</accession>
<reference evidence="3" key="1">
    <citation type="journal article" date="2020" name="Stud. Mycol.">
        <title>101 Dothideomycetes genomes: a test case for predicting lifestyles and emergence of pathogens.</title>
        <authorList>
            <person name="Haridas S."/>
            <person name="Albert R."/>
            <person name="Binder M."/>
            <person name="Bloem J."/>
            <person name="Labutti K."/>
            <person name="Salamov A."/>
            <person name="Andreopoulos B."/>
            <person name="Baker S."/>
            <person name="Barry K."/>
            <person name="Bills G."/>
            <person name="Bluhm B."/>
            <person name="Cannon C."/>
            <person name="Castanera R."/>
            <person name="Culley D."/>
            <person name="Daum C."/>
            <person name="Ezra D."/>
            <person name="Gonzalez J."/>
            <person name="Henrissat B."/>
            <person name="Kuo A."/>
            <person name="Liang C."/>
            <person name="Lipzen A."/>
            <person name="Lutzoni F."/>
            <person name="Magnuson J."/>
            <person name="Mondo S."/>
            <person name="Nolan M."/>
            <person name="Ohm R."/>
            <person name="Pangilinan J."/>
            <person name="Park H.-J."/>
            <person name="Ramirez L."/>
            <person name="Alfaro M."/>
            <person name="Sun H."/>
            <person name="Tritt A."/>
            <person name="Yoshinaga Y."/>
            <person name="Zwiers L.-H."/>
            <person name="Turgeon B."/>
            <person name="Goodwin S."/>
            <person name="Spatafora J."/>
            <person name="Crous P."/>
            <person name="Grigoriev I."/>
        </authorList>
    </citation>
    <scope>NUCLEOTIDE SEQUENCE</scope>
    <source>
        <strain evidence="3">CBS 133067</strain>
    </source>
</reference>
<dbReference type="EMBL" id="ML978131">
    <property type="protein sequence ID" value="KAF2095595.1"/>
    <property type="molecule type" value="Genomic_DNA"/>
</dbReference>
<feature type="domain" description="DUF7514" evidence="2">
    <location>
        <begin position="24"/>
        <end position="184"/>
    </location>
</feature>